<keyword evidence="2" id="KW-1185">Reference proteome</keyword>
<evidence type="ECO:0000313" key="2">
    <source>
        <dbReference type="Proteomes" id="UP000789759"/>
    </source>
</evidence>
<comment type="caution">
    <text evidence="1">The sequence shown here is derived from an EMBL/GenBank/DDBJ whole genome shotgun (WGS) entry which is preliminary data.</text>
</comment>
<name>A0A9N9K1P0_9GLOM</name>
<dbReference type="Proteomes" id="UP000789759">
    <property type="component" value="Unassembled WGS sequence"/>
</dbReference>
<sequence>VMHALIGHWRSMGIHCENHVDDFWIAYPNREILIYQRDNIIAKDLTKGGLVLSNKGTWDPTQEPKFYGLILDTKRAQVIIPDEKLVKAKRALQTLATRTMLLVRLLA</sequence>
<reference evidence="1" key="1">
    <citation type="submission" date="2021-06" db="EMBL/GenBank/DDBJ databases">
        <authorList>
            <person name="Kallberg Y."/>
            <person name="Tangrot J."/>
            <person name="Rosling A."/>
        </authorList>
    </citation>
    <scope>NUCLEOTIDE SEQUENCE</scope>
    <source>
        <strain evidence="1">FL966</strain>
    </source>
</reference>
<protein>
    <submittedName>
        <fullName evidence="1">8979_t:CDS:1</fullName>
    </submittedName>
</protein>
<gene>
    <name evidence="1" type="ORF">CPELLU_LOCUS18197</name>
</gene>
<organism evidence="1 2">
    <name type="scientific">Cetraspora pellucida</name>
    <dbReference type="NCBI Taxonomy" id="1433469"/>
    <lineage>
        <taxon>Eukaryota</taxon>
        <taxon>Fungi</taxon>
        <taxon>Fungi incertae sedis</taxon>
        <taxon>Mucoromycota</taxon>
        <taxon>Glomeromycotina</taxon>
        <taxon>Glomeromycetes</taxon>
        <taxon>Diversisporales</taxon>
        <taxon>Gigasporaceae</taxon>
        <taxon>Cetraspora</taxon>
    </lineage>
</organism>
<feature type="non-terminal residue" evidence="1">
    <location>
        <position position="1"/>
    </location>
</feature>
<proteinExistence type="predicted"/>
<evidence type="ECO:0000313" key="1">
    <source>
        <dbReference type="EMBL" id="CAG8806377.1"/>
    </source>
</evidence>
<dbReference type="OrthoDB" id="6771932at2759"/>
<accession>A0A9N9K1P0</accession>
<dbReference type="EMBL" id="CAJVQA010034879">
    <property type="protein sequence ID" value="CAG8806377.1"/>
    <property type="molecule type" value="Genomic_DNA"/>
</dbReference>
<dbReference type="AlphaFoldDB" id="A0A9N9K1P0"/>